<gene>
    <name evidence="3" type="ORF">NCTC12722_02247</name>
</gene>
<name>A0A380W803_AFIFE</name>
<keyword evidence="1" id="KW-0472">Membrane</keyword>
<feature type="transmembrane region" description="Helical" evidence="1">
    <location>
        <begin position="43"/>
        <end position="60"/>
    </location>
</feature>
<protein>
    <submittedName>
        <fullName evidence="3">Predicted integral membrane protein</fullName>
    </submittedName>
</protein>
<dbReference type="OrthoDB" id="8452633at2"/>
<sequence length="124" mass="13340">MLRNSRELALRAIGLISVLSVVVLSLVPGRFRPHVLPSNHEEHFIAYAVVGFLLGTSYPAPRQRLILAVLLAIGAASLETAQIFIVGRTASIEDLLASILGAWTGLILSPLAQRLLDLMFKAAS</sequence>
<feature type="transmembrane region" description="Helical" evidence="1">
    <location>
        <begin position="65"/>
        <end position="85"/>
    </location>
</feature>
<evidence type="ECO:0000313" key="4">
    <source>
        <dbReference type="Proteomes" id="UP000254343"/>
    </source>
</evidence>
<accession>A0A380W803</accession>
<feature type="transmembrane region" description="Helical" evidence="1">
    <location>
        <begin position="12"/>
        <end position="31"/>
    </location>
</feature>
<dbReference type="NCBIfam" id="NF037970">
    <property type="entry name" value="vanZ_1"/>
    <property type="match status" value="1"/>
</dbReference>
<dbReference type="Proteomes" id="UP000254343">
    <property type="component" value="Unassembled WGS sequence"/>
</dbReference>
<evidence type="ECO:0000259" key="2">
    <source>
        <dbReference type="Pfam" id="PF04892"/>
    </source>
</evidence>
<evidence type="ECO:0000256" key="1">
    <source>
        <dbReference type="SAM" id="Phobius"/>
    </source>
</evidence>
<keyword evidence="1" id="KW-1133">Transmembrane helix</keyword>
<feature type="transmembrane region" description="Helical" evidence="1">
    <location>
        <begin position="97"/>
        <end position="116"/>
    </location>
</feature>
<keyword evidence="1" id="KW-0812">Transmembrane</keyword>
<organism evidence="3 4">
    <name type="scientific">Afipia felis</name>
    <name type="common">Cat scratch disease bacillus</name>
    <dbReference type="NCBI Taxonomy" id="1035"/>
    <lineage>
        <taxon>Bacteria</taxon>
        <taxon>Pseudomonadati</taxon>
        <taxon>Pseudomonadota</taxon>
        <taxon>Alphaproteobacteria</taxon>
        <taxon>Hyphomicrobiales</taxon>
        <taxon>Nitrobacteraceae</taxon>
        <taxon>Afipia</taxon>
    </lineage>
</organism>
<reference evidence="3 4" key="1">
    <citation type="submission" date="2018-06" db="EMBL/GenBank/DDBJ databases">
        <authorList>
            <consortium name="Pathogen Informatics"/>
            <person name="Doyle S."/>
        </authorList>
    </citation>
    <scope>NUCLEOTIDE SEQUENCE [LARGE SCALE GENOMIC DNA]</scope>
    <source>
        <strain evidence="3 4">NCTC12722</strain>
    </source>
</reference>
<feature type="domain" description="VanZ-like" evidence="2">
    <location>
        <begin position="44"/>
        <end position="111"/>
    </location>
</feature>
<dbReference type="InterPro" id="IPR006976">
    <property type="entry name" value="VanZ-like"/>
</dbReference>
<dbReference type="Pfam" id="PF04892">
    <property type="entry name" value="VanZ"/>
    <property type="match status" value="1"/>
</dbReference>
<dbReference type="EMBL" id="UIGB01000001">
    <property type="protein sequence ID" value="SUU85042.1"/>
    <property type="molecule type" value="Genomic_DNA"/>
</dbReference>
<dbReference type="AlphaFoldDB" id="A0A380W803"/>
<proteinExistence type="predicted"/>
<evidence type="ECO:0000313" key="3">
    <source>
        <dbReference type="EMBL" id="SUU85042.1"/>
    </source>
</evidence>